<keyword evidence="2 4" id="KW-0812">Transmembrane</keyword>
<evidence type="ECO:0000259" key="5">
    <source>
        <dbReference type="Pfam" id="PF04354"/>
    </source>
</evidence>
<gene>
    <name evidence="6" type="ORF">HZS80_06470</name>
</gene>
<comment type="subcellular location">
    <subcellularLocation>
        <location evidence="2">Cell inner membrane</location>
        <topology evidence="2">Single-pass type I membrane protein</topology>
    </subcellularLocation>
</comment>
<organism evidence="6 7">
    <name type="scientific">Vreelandella glaciei</name>
    <dbReference type="NCBI Taxonomy" id="186761"/>
    <lineage>
        <taxon>Bacteria</taxon>
        <taxon>Pseudomonadati</taxon>
        <taxon>Pseudomonadota</taxon>
        <taxon>Gammaproteobacteria</taxon>
        <taxon>Oceanospirillales</taxon>
        <taxon>Halomonadaceae</taxon>
        <taxon>Vreelandella</taxon>
    </lineage>
</organism>
<reference evidence="6 7" key="1">
    <citation type="journal article" date="2003" name="Extremophiles">
        <title>Halomonas glaciei sp. nov. isolated from fast ice of Adelie Land, Antarctica.</title>
        <authorList>
            <person name="Reddy G.S."/>
            <person name="Raghavan P.U."/>
            <person name="Sarita N.B."/>
            <person name="Prakash J.S."/>
            <person name="Nagesh N."/>
            <person name="Delille D."/>
            <person name="Shivaji S."/>
        </authorList>
    </citation>
    <scope>NUCLEOTIDE SEQUENCE [LARGE SCALE GENOMIC DNA]</scope>
    <source>
        <strain evidence="6 7">DD39</strain>
    </source>
</reference>
<dbReference type="GO" id="GO:0090529">
    <property type="term" value="P:cell septum assembly"/>
    <property type="evidence" value="ECO:0007669"/>
    <property type="project" value="InterPro"/>
</dbReference>
<evidence type="ECO:0000313" key="7">
    <source>
        <dbReference type="Proteomes" id="UP000526892"/>
    </source>
</evidence>
<feature type="domain" description="ZipA C-terminal FtsZ-binding" evidence="5">
    <location>
        <begin position="91"/>
        <end position="197"/>
    </location>
</feature>
<dbReference type="RefSeq" id="WP_035560820.1">
    <property type="nucleotide sequence ID" value="NZ_CAXBPG010000022.1"/>
</dbReference>
<keyword evidence="2" id="KW-1003">Cell membrane</keyword>
<evidence type="ECO:0000256" key="3">
    <source>
        <dbReference type="SAM" id="MobiDB-lite"/>
    </source>
</evidence>
<evidence type="ECO:0000256" key="2">
    <source>
        <dbReference type="RuleBase" id="RU003613"/>
    </source>
</evidence>
<evidence type="ECO:0000313" key="6">
    <source>
        <dbReference type="EMBL" id="NYS77363.1"/>
    </source>
</evidence>
<dbReference type="GO" id="GO:0005886">
    <property type="term" value="C:plasma membrane"/>
    <property type="evidence" value="ECO:0007669"/>
    <property type="project" value="UniProtKB-SubCell"/>
</dbReference>
<protein>
    <recommendedName>
        <fullName evidence="1">Cell division protein ZipA</fullName>
    </recommendedName>
</protein>
<feature type="transmembrane region" description="Helical" evidence="4">
    <location>
        <begin position="6"/>
        <end position="30"/>
    </location>
</feature>
<feature type="region of interest" description="Disordered" evidence="3">
    <location>
        <begin position="40"/>
        <end position="69"/>
    </location>
</feature>
<keyword evidence="1" id="KW-0132">Cell division</keyword>
<evidence type="ECO:0000256" key="4">
    <source>
        <dbReference type="SAM" id="Phobius"/>
    </source>
</evidence>
<feature type="compositionally biased region" description="Pro residues" evidence="3">
    <location>
        <begin position="55"/>
        <end position="65"/>
    </location>
</feature>
<keyword evidence="4" id="KW-1133">Transmembrane helix</keyword>
<comment type="function">
    <text evidence="1">Essential cell division protein that stabilizes the FtsZ protofilaments by cross-linking them and that serves as a cytoplasmic membrane anchor for the Z ring. Also required for the recruitment to the septal ring of downstream cell division proteins.</text>
</comment>
<keyword evidence="1" id="KW-0131">Cell cycle</keyword>
<comment type="caution">
    <text evidence="6">The sequence shown here is derived from an EMBL/GenBank/DDBJ whole genome shotgun (WGS) entry which is preliminary data.</text>
</comment>
<proteinExistence type="inferred from homology"/>
<accession>A0A7Z0LRP5</accession>
<keyword evidence="7" id="KW-1185">Reference proteome</keyword>
<dbReference type="EMBL" id="JACCDE010000007">
    <property type="protein sequence ID" value="NYS77363.1"/>
    <property type="molecule type" value="Genomic_DNA"/>
</dbReference>
<dbReference type="InterPro" id="IPR007449">
    <property type="entry name" value="ZipA_FtsZ-bd_C"/>
</dbReference>
<dbReference type="AlphaFoldDB" id="A0A7Z0LRP5"/>
<keyword evidence="2" id="KW-0997">Cell inner membrane</keyword>
<name>A0A7Z0LRP5_9GAMM</name>
<sequence>MENTSMVTLLAGGSLILGLVAAALFLYFMLSQRRKRSQKEFLASTETKQATTTAPPEPAKEPPVPADESKTTFKQHSLFVVFANPSPDTTQQLTDWLRQIEAKYDPLTKVYHVPGKQPSNPVTIANAFLPGEMPDLYRDANHEVKGISLLVKPPLHKRRNQQMIVFVDIAKQAAEIFQGELLDGDREPATEATYQRIIG</sequence>
<feature type="compositionally biased region" description="Low complexity" evidence="3">
    <location>
        <begin position="43"/>
        <end position="54"/>
    </location>
</feature>
<dbReference type="Gene3D" id="3.30.1400.10">
    <property type="entry name" value="ZipA, C-terminal FtsZ-binding domain"/>
    <property type="match status" value="1"/>
</dbReference>
<comment type="similarity">
    <text evidence="1">Belongs to the ZipA family.</text>
</comment>
<dbReference type="InterPro" id="IPR036765">
    <property type="entry name" value="ZipA_FtsZ-bd_C_sf"/>
</dbReference>
<evidence type="ECO:0000256" key="1">
    <source>
        <dbReference type="RuleBase" id="RU003612"/>
    </source>
</evidence>
<dbReference type="Proteomes" id="UP000526892">
    <property type="component" value="Unassembled WGS sequence"/>
</dbReference>
<keyword evidence="2 4" id="KW-0472">Membrane</keyword>
<dbReference type="Pfam" id="PF04354">
    <property type="entry name" value="ZipA_C"/>
    <property type="match status" value="1"/>
</dbReference>
<dbReference type="SUPFAM" id="SSF64383">
    <property type="entry name" value="Cell-division protein ZipA, C-terminal domain"/>
    <property type="match status" value="1"/>
</dbReference>